<sequence>MVGLNGSVTWRDKFPITGKRTPIINVGTSIRHDRVPHMKWLQIHNMEHTSILSSAHIAQPWHDHTHPAAKLSSFLGKVSQGHQHPQSLVVLTDQAVFPTHDRITS</sequence>
<gene>
    <name evidence="1" type="ORF">Q7C36_009845</name>
</gene>
<dbReference type="AlphaFoldDB" id="A0AA88MYT3"/>
<evidence type="ECO:0000313" key="2">
    <source>
        <dbReference type="Proteomes" id="UP001187315"/>
    </source>
</evidence>
<comment type="caution">
    <text evidence="1">The sequence shown here is derived from an EMBL/GenBank/DDBJ whole genome shotgun (WGS) entry which is preliminary data.</text>
</comment>
<dbReference type="EMBL" id="JAVHJS010000009">
    <property type="protein sequence ID" value="KAK2848163.1"/>
    <property type="molecule type" value="Genomic_DNA"/>
</dbReference>
<protein>
    <submittedName>
        <fullName evidence="1">Uncharacterized protein</fullName>
    </submittedName>
</protein>
<reference evidence="1" key="1">
    <citation type="submission" date="2023-08" db="EMBL/GenBank/DDBJ databases">
        <title>Pelteobagrus vachellii genome.</title>
        <authorList>
            <person name="Liu H."/>
        </authorList>
    </citation>
    <scope>NUCLEOTIDE SEQUENCE</scope>
    <source>
        <strain evidence="1">PRFRI_2022a</strain>
        <tissue evidence="1">Muscle</tissue>
    </source>
</reference>
<proteinExistence type="predicted"/>
<keyword evidence="2" id="KW-1185">Reference proteome</keyword>
<name>A0AA88MYT3_TACVA</name>
<accession>A0AA88MYT3</accession>
<organism evidence="1 2">
    <name type="scientific">Tachysurus vachellii</name>
    <name type="common">Darkbarbel catfish</name>
    <name type="synonym">Pelteobagrus vachellii</name>
    <dbReference type="NCBI Taxonomy" id="175792"/>
    <lineage>
        <taxon>Eukaryota</taxon>
        <taxon>Metazoa</taxon>
        <taxon>Chordata</taxon>
        <taxon>Craniata</taxon>
        <taxon>Vertebrata</taxon>
        <taxon>Euteleostomi</taxon>
        <taxon>Actinopterygii</taxon>
        <taxon>Neopterygii</taxon>
        <taxon>Teleostei</taxon>
        <taxon>Ostariophysi</taxon>
        <taxon>Siluriformes</taxon>
        <taxon>Bagridae</taxon>
        <taxon>Tachysurus</taxon>
    </lineage>
</organism>
<evidence type="ECO:0000313" key="1">
    <source>
        <dbReference type="EMBL" id="KAK2848163.1"/>
    </source>
</evidence>
<dbReference type="Proteomes" id="UP001187315">
    <property type="component" value="Unassembled WGS sequence"/>
</dbReference>